<keyword evidence="5" id="KW-0694">RNA-binding</keyword>
<evidence type="ECO:0000256" key="7">
    <source>
        <dbReference type="ARBA" id="ARBA00023242"/>
    </source>
</evidence>
<keyword evidence="4" id="KW-0963">Cytoplasm</keyword>
<dbReference type="InterPro" id="IPR038253">
    <property type="entry name" value="SRP68_N_sf"/>
</dbReference>
<evidence type="ECO:0000256" key="5">
    <source>
        <dbReference type="ARBA" id="ARBA00022884"/>
    </source>
</evidence>
<keyword evidence="12" id="KW-1185">Reference proteome</keyword>
<organism evidence="11 12">
    <name type="scientific">Ilex paraguariensis</name>
    <name type="common">yerba mate</name>
    <dbReference type="NCBI Taxonomy" id="185542"/>
    <lineage>
        <taxon>Eukaryota</taxon>
        <taxon>Viridiplantae</taxon>
        <taxon>Streptophyta</taxon>
        <taxon>Embryophyta</taxon>
        <taxon>Tracheophyta</taxon>
        <taxon>Spermatophyta</taxon>
        <taxon>Magnoliopsida</taxon>
        <taxon>eudicotyledons</taxon>
        <taxon>Gunneridae</taxon>
        <taxon>Pentapetalae</taxon>
        <taxon>asterids</taxon>
        <taxon>campanulids</taxon>
        <taxon>Aquifoliales</taxon>
        <taxon>Aquifoliaceae</taxon>
        <taxon>Ilex</taxon>
    </lineage>
</organism>
<evidence type="ECO:0000256" key="9">
    <source>
        <dbReference type="ARBA" id="ARBA00029498"/>
    </source>
</evidence>
<dbReference type="PANTHER" id="PTHR12860:SF0">
    <property type="entry name" value="SIGNAL RECOGNITION PARTICLE SUBUNIT SRP68"/>
    <property type="match status" value="1"/>
</dbReference>
<evidence type="ECO:0000256" key="8">
    <source>
        <dbReference type="ARBA" id="ARBA00023274"/>
    </source>
</evidence>
<dbReference type="Proteomes" id="UP001642360">
    <property type="component" value="Unassembled WGS sequence"/>
</dbReference>
<protein>
    <recommendedName>
        <fullName evidence="9">Signal recognition particle subunit SRP68</fullName>
    </recommendedName>
</protein>
<dbReference type="PANTHER" id="PTHR12860">
    <property type="entry name" value="SIGNAL RECOGNITION PARTICLE 68 KDA PROTEIN"/>
    <property type="match status" value="1"/>
</dbReference>
<dbReference type="Gene3D" id="1.10.3450.40">
    <property type="entry name" value="Signal recognition particle, SRP68 subunit, RNA-binding domain"/>
    <property type="match status" value="1"/>
</dbReference>
<keyword evidence="8" id="KW-0687">Ribonucleoprotein</keyword>
<comment type="caution">
    <text evidence="11">The sequence shown here is derived from an EMBL/GenBank/DDBJ whole genome shotgun (WGS) entry which is preliminary data.</text>
</comment>
<dbReference type="GO" id="GO:0005786">
    <property type="term" value="C:signal recognition particle, endoplasmic reticulum targeting"/>
    <property type="evidence" value="ECO:0007669"/>
    <property type="project" value="UniProtKB-KW"/>
</dbReference>
<dbReference type="EMBL" id="CAUOFW020007057">
    <property type="protein sequence ID" value="CAK9177485.1"/>
    <property type="molecule type" value="Genomic_DNA"/>
</dbReference>
<dbReference type="GO" id="GO:0003723">
    <property type="term" value="F:RNA binding"/>
    <property type="evidence" value="ECO:0007669"/>
    <property type="project" value="UniProtKB-KW"/>
</dbReference>
<reference evidence="11 12" key="1">
    <citation type="submission" date="2024-02" db="EMBL/GenBank/DDBJ databases">
        <authorList>
            <person name="Vignale AGUSTIN F."/>
            <person name="Sosa J E."/>
            <person name="Modenutti C."/>
        </authorList>
    </citation>
    <scope>NUCLEOTIDE SEQUENCE [LARGE SCALE GENOMIC DNA]</scope>
</reference>
<keyword evidence="6" id="KW-0733">Signal recognition particle</keyword>
<keyword evidence="7" id="KW-0539">Nucleus</keyword>
<comment type="subcellular location">
    <subcellularLocation>
        <location evidence="1">Cytoplasm</location>
    </subcellularLocation>
    <subcellularLocation>
        <location evidence="2">Nucleus</location>
        <location evidence="2">Nucleolus</location>
    </subcellularLocation>
</comment>
<evidence type="ECO:0000256" key="1">
    <source>
        <dbReference type="ARBA" id="ARBA00004496"/>
    </source>
</evidence>
<dbReference type="GO" id="GO:0005730">
    <property type="term" value="C:nucleolus"/>
    <property type="evidence" value="ECO:0007669"/>
    <property type="project" value="UniProtKB-SubCell"/>
</dbReference>
<evidence type="ECO:0000313" key="12">
    <source>
        <dbReference type="Proteomes" id="UP001642360"/>
    </source>
</evidence>
<name>A0ABC8U810_9AQUA</name>
<comment type="similarity">
    <text evidence="3">Belongs to the SRP68 family.</text>
</comment>
<accession>A0ABC8U810</accession>
<dbReference type="InterPro" id="IPR026258">
    <property type="entry name" value="SRP68"/>
</dbReference>
<evidence type="ECO:0000256" key="2">
    <source>
        <dbReference type="ARBA" id="ARBA00004604"/>
    </source>
</evidence>
<proteinExistence type="inferred from homology"/>
<dbReference type="Pfam" id="PF16969">
    <property type="entry name" value="SRP68"/>
    <property type="match status" value="1"/>
</dbReference>
<gene>
    <name evidence="11" type="ORF">ILEXP_LOCUS47374</name>
</gene>
<evidence type="ECO:0000313" key="11">
    <source>
        <dbReference type="EMBL" id="CAK9177485.1"/>
    </source>
</evidence>
<evidence type="ECO:0000256" key="6">
    <source>
        <dbReference type="ARBA" id="ARBA00023135"/>
    </source>
</evidence>
<evidence type="ECO:0000256" key="4">
    <source>
        <dbReference type="ARBA" id="ARBA00022490"/>
    </source>
</evidence>
<evidence type="ECO:0000256" key="3">
    <source>
        <dbReference type="ARBA" id="ARBA00009352"/>
    </source>
</evidence>
<feature type="compositionally biased region" description="Polar residues" evidence="10">
    <location>
        <begin position="15"/>
        <end position="24"/>
    </location>
</feature>
<feature type="region of interest" description="Disordered" evidence="10">
    <location>
        <begin position="1"/>
        <end position="24"/>
    </location>
</feature>
<evidence type="ECO:0000256" key="10">
    <source>
        <dbReference type="SAM" id="MobiDB-lite"/>
    </source>
</evidence>
<dbReference type="AlphaFoldDB" id="A0ABC8U810"/>
<sequence>MLKDNDVSVMDIDDQNSNGPDQISNPKFSINVLQLLRSSQMQHGLRHGDYIRYRRYCTARLRRLYKSLKFAHGRGKYTKKAVTTSTITEVRKSLESCHGEENADTARWSKWAPTHTSLVG</sequence>